<proteinExistence type="predicted"/>
<evidence type="ECO:0000313" key="1">
    <source>
        <dbReference type="EMBL" id="TGX97168.1"/>
    </source>
</evidence>
<keyword evidence="2" id="KW-1185">Reference proteome</keyword>
<organism evidence="1 2">
    <name type="scientific">Hominisplanchenecus murintestinalis</name>
    <dbReference type="NCBI Taxonomy" id="2941517"/>
    <lineage>
        <taxon>Bacteria</taxon>
        <taxon>Bacillati</taxon>
        <taxon>Bacillota</taxon>
        <taxon>Clostridia</taxon>
        <taxon>Lachnospirales</taxon>
        <taxon>Lachnospiraceae</taxon>
        <taxon>Hominisplanchenecus</taxon>
    </lineage>
</organism>
<protein>
    <submittedName>
        <fullName evidence="1">Catalase</fullName>
    </submittedName>
</protein>
<gene>
    <name evidence="1" type="ORF">E5357_13645</name>
</gene>
<dbReference type="EMBL" id="SRZB01000037">
    <property type="protein sequence ID" value="TGX97168.1"/>
    <property type="molecule type" value="Genomic_DNA"/>
</dbReference>
<comment type="caution">
    <text evidence="1">The sequence shown here is derived from an EMBL/GenBank/DDBJ whole genome shotgun (WGS) entry which is preliminary data.</text>
</comment>
<name>A0AC61QX27_9FIRM</name>
<evidence type="ECO:0000313" key="2">
    <source>
        <dbReference type="Proteomes" id="UP000307720"/>
    </source>
</evidence>
<reference evidence="1" key="1">
    <citation type="submission" date="2019-04" db="EMBL/GenBank/DDBJ databases">
        <title>Microbes associate with the intestines of laboratory mice.</title>
        <authorList>
            <person name="Navarre W."/>
            <person name="Wong E."/>
            <person name="Huang K."/>
            <person name="Tropini C."/>
            <person name="Ng K."/>
            <person name="Yu B."/>
        </authorList>
    </citation>
    <scope>NUCLEOTIDE SEQUENCE</scope>
    <source>
        <strain evidence="1">NM72_1-8</strain>
    </source>
</reference>
<dbReference type="Proteomes" id="UP000307720">
    <property type="component" value="Unassembled WGS sequence"/>
</dbReference>
<accession>A0AC61QX27</accession>
<sequence length="183" mass="21513">MLRRIIGHFATITKHKILVMKGCFHIGLYRQGLLHDLSKYSPTEFLVGCRYYQGSRSPNNAEREVYGYSQAWLHHKGRNKHHFEYWTDYTLEQNAVPMAGVKMPRKYVAEMLMDRIAASKVYNGAAYTDSFPLAYYLKGKNHYLMHPDTAKELEGLLRILDKKGEAALYRFVRTRYLKAKWDR</sequence>